<name>A0A2A6BWZ5_PRIPA</name>
<keyword evidence="2" id="KW-1185">Reference proteome</keyword>
<reference evidence="2" key="1">
    <citation type="journal article" date="2008" name="Nat. Genet.">
        <title>The Pristionchus pacificus genome provides a unique perspective on nematode lifestyle and parasitism.</title>
        <authorList>
            <person name="Dieterich C."/>
            <person name="Clifton S.W."/>
            <person name="Schuster L.N."/>
            <person name="Chinwalla A."/>
            <person name="Delehaunty K."/>
            <person name="Dinkelacker I."/>
            <person name="Fulton L."/>
            <person name="Fulton R."/>
            <person name="Godfrey J."/>
            <person name="Minx P."/>
            <person name="Mitreva M."/>
            <person name="Roeseler W."/>
            <person name="Tian H."/>
            <person name="Witte H."/>
            <person name="Yang S.P."/>
            <person name="Wilson R.K."/>
            <person name="Sommer R.J."/>
        </authorList>
    </citation>
    <scope>NUCLEOTIDE SEQUENCE [LARGE SCALE GENOMIC DNA]</scope>
    <source>
        <strain evidence="2">PS312</strain>
    </source>
</reference>
<dbReference type="AlphaFoldDB" id="A0A2A6BWZ5"/>
<dbReference type="Proteomes" id="UP000005239">
    <property type="component" value="Unassembled WGS sequence"/>
</dbReference>
<evidence type="ECO:0000313" key="2">
    <source>
        <dbReference type="Proteomes" id="UP000005239"/>
    </source>
</evidence>
<organism evidence="1 2">
    <name type="scientific">Pristionchus pacificus</name>
    <name type="common">Parasitic nematode worm</name>
    <dbReference type="NCBI Taxonomy" id="54126"/>
    <lineage>
        <taxon>Eukaryota</taxon>
        <taxon>Metazoa</taxon>
        <taxon>Ecdysozoa</taxon>
        <taxon>Nematoda</taxon>
        <taxon>Chromadorea</taxon>
        <taxon>Rhabditida</taxon>
        <taxon>Rhabditina</taxon>
        <taxon>Diplogasteromorpha</taxon>
        <taxon>Diplogasteroidea</taxon>
        <taxon>Neodiplogasteridae</taxon>
        <taxon>Pristionchus</taxon>
    </lineage>
</organism>
<dbReference type="EnsemblMetazoa" id="PPA16774.1">
    <property type="protein sequence ID" value="PPA16774.1"/>
    <property type="gene ID" value="WBGene00106328"/>
</dbReference>
<gene>
    <name evidence="1" type="primary">WBGene00106328</name>
</gene>
<dbReference type="OrthoDB" id="5876058at2759"/>
<accession>A0A2A6BWZ5</accession>
<accession>A0A8R1UAU4</accession>
<evidence type="ECO:0000313" key="1">
    <source>
        <dbReference type="EnsemblMetazoa" id="PPA16774.1"/>
    </source>
</evidence>
<proteinExistence type="predicted"/>
<reference evidence="1" key="2">
    <citation type="submission" date="2022-06" db="UniProtKB">
        <authorList>
            <consortium name="EnsemblMetazoa"/>
        </authorList>
    </citation>
    <scope>IDENTIFICATION</scope>
    <source>
        <strain evidence="1">PS312</strain>
    </source>
</reference>
<sequence length="511" mass="58574">MTNLVGLSLLRLLSPQELIEAFLKHRERAVDFARLLSAFYLDFPLLLPSEECDRLPTLFAWSDLSALDASTYSSIDRSEFAARLPTCYSPKLPAVVLARAGFVLEAILYTDHFADRRSTVMLRMYGDINYGLTLTKQYCSELISDTLSRSINAIVGAPSHYEMMIERIEENVVQSLLELDIVTNEAYIVRLETQIMNKMEFLFAQLNVLVREEHLLPRAPLYCKRMFTANDTLSEEEVIHLKLHAYLRLFVHSLTKTNRLEEELNSSLSVLAQYDYVFQTTTPGLQSTVCSNLSRLILVVLRLIYRDESSLSSKIKSKHSSEVLQLYQALLTDDENESELKPFERFFCLARETDAAHVRLFVEWLHSRVNKNSTLPPYGRINREIWHETVIGCLAIQHEDAPISTPRGDTSDCAWLLNKIGEDVKVDSNRFRQMRFVSDCWTAYQSSAEGGLITLRLYLTPNDLCSPRGQRSGVEEVEPGRPLPYRDRIHSERMMLEEGELISLQSMHEGN</sequence>
<protein>
    <submittedName>
        <fullName evidence="1">Uncharacterized protein</fullName>
    </submittedName>
</protein>